<dbReference type="PANTHER" id="PTHR14281">
    <property type="entry name" value="KINETOCHORE PROTEIN SPC25-RELATED"/>
    <property type="match status" value="1"/>
</dbReference>
<accession>A0A8H4BFY4</accession>
<keyword evidence="8 9" id="KW-0137">Centromere</keyword>
<keyword evidence="7 9" id="KW-0131">Cell cycle</keyword>
<feature type="coiled-coil region" evidence="10">
    <location>
        <begin position="57"/>
        <end position="130"/>
    </location>
</feature>
<evidence type="ECO:0000256" key="8">
    <source>
        <dbReference type="ARBA" id="ARBA00023328"/>
    </source>
</evidence>
<keyword evidence="3 9" id="KW-0132">Cell division</keyword>
<evidence type="ECO:0000256" key="1">
    <source>
        <dbReference type="ARBA" id="ARBA00006379"/>
    </source>
</evidence>
<comment type="subunit">
    <text evidence="9">Component of the NDC80 complex.</text>
</comment>
<dbReference type="GO" id="GO:0007059">
    <property type="term" value="P:chromosome segregation"/>
    <property type="evidence" value="ECO:0007669"/>
    <property type="project" value="InterPro"/>
</dbReference>
<dbReference type="AlphaFoldDB" id="A0A8H4BFY4"/>
<evidence type="ECO:0000313" key="12">
    <source>
        <dbReference type="EMBL" id="KAF1800677.1"/>
    </source>
</evidence>
<keyword evidence="2 9" id="KW-0158">Chromosome</keyword>
<proteinExistence type="inferred from homology"/>
<evidence type="ECO:0000256" key="6">
    <source>
        <dbReference type="ARBA" id="ARBA00023054"/>
    </source>
</evidence>
<evidence type="ECO:0000256" key="4">
    <source>
        <dbReference type="ARBA" id="ARBA00022776"/>
    </source>
</evidence>
<evidence type="ECO:0000256" key="3">
    <source>
        <dbReference type="ARBA" id="ARBA00022618"/>
    </source>
</evidence>
<dbReference type="GO" id="GO:0051301">
    <property type="term" value="P:cell division"/>
    <property type="evidence" value="ECO:0007669"/>
    <property type="project" value="UniProtKB-UniRule"/>
</dbReference>
<dbReference type="CDD" id="cd23784">
    <property type="entry name" value="RWD_Spc25"/>
    <property type="match status" value="1"/>
</dbReference>
<keyword evidence="6 10" id="KW-0175">Coiled coil</keyword>
<feature type="domain" description="Chromosome segregation protein Spc25 C-terminal" evidence="11">
    <location>
        <begin position="165"/>
        <end position="234"/>
    </location>
</feature>
<comment type="subcellular location">
    <subcellularLocation>
        <location evidence="9">Nucleus</location>
    </subcellularLocation>
    <subcellularLocation>
        <location evidence="9">Chromosome</location>
        <location evidence="9">Centromere</location>
        <location evidence="9">Kinetochore</location>
    </subcellularLocation>
</comment>
<evidence type="ECO:0000256" key="2">
    <source>
        <dbReference type="ARBA" id="ARBA00022454"/>
    </source>
</evidence>
<dbReference type="Gene3D" id="3.30.457.50">
    <property type="entry name" value="Chromosome segregation protein Spc25"/>
    <property type="match status" value="1"/>
</dbReference>
<evidence type="ECO:0000259" key="11">
    <source>
        <dbReference type="Pfam" id="PF08234"/>
    </source>
</evidence>
<protein>
    <recommendedName>
        <fullName evidence="9">Kinetochore protein SPC25</fullName>
    </recommendedName>
</protein>
<dbReference type="Pfam" id="PF08234">
    <property type="entry name" value="Spindle_Spc25"/>
    <property type="match status" value="1"/>
</dbReference>
<dbReference type="InterPro" id="IPR013255">
    <property type="entry name" value="Spc25_C"/>
</dbReference>
<comment type="similarity">
    <text evidence="1 9">Belongs to the SPC25 family.</text>
</comment>
<keyword evidence="9" id="KW-0539">Nucleus</keyword>
<evidence type="ECO:0000256" key="5">
    <source>
        <dbReference type="ARBA" id="ARBA00022838"/>
    </source>
</evidence>
<dbReference type="EMBL" id="JAAECE010000005">
    <property type="protein sequence ID" value="KAF1800677.1"/>
    <property type="molecule type" value="Genomic_DNA"/>
</dbReference>
<evidence type="ECO:0000313" key="13">
    <source>
        <dbReference type="Proteomes" id="UP000469890"/>
    </source>
</evidence>
<organism evidence="12 13">
    <name type="scientific">Mucor circinelloides f. lusitanicus</name>
    <name type="common">Mucor racemosus var. lusitanicus</name>
    <dbReference type="NCBI Taxonomy" id="29924"/>
    <lineage>
        <taxon>Eukaryota</taxon>
        <taxon>Fungi</taxon>
        <taxon>Fungi incertae sedis</taxon>
        <taxon>Mucoromycota</taxon>
        <taxon>Mucoromycotina</taxon>
        <taxon>Mucoromycetes</taxon>
        <taxon>Mucorales</taxon>
        <taxon>Mucorineae</taxon>
        <taxon>Mucoraceae</taxon>
        <taxon>Mucor</taxon>
    </lineage>
</organism>
<evidence type="ECO:0000256" key="7">
    <source>
        <dbReference type="ARBA" id="ARBA00023306"/>
    </source>
</evidence>
<comment type="function">
    <text evidence="9">Acts as a component of the essential kinetochore-associated NDC80 complex, which is required for chromosome segregation and spindle checkpoint activity.</text>
</comment>
<reference evidence="12 13" key="1">
    <citation type="submission" date="2019-09" db="EMBL/GenBank/DDBJ databases">
        <authorList>
            <consortium name="DOE Joint Genome Institute"/>
            <person name="Mondo S.J."/>
            <person name="Navarro-Mendoza M.I."/>
            <person name="Perez-Arques C."/>
            <person name="Panchal S."/>
            <person name="Nicolas F.E."/>
            <person name="Ganguly P."/>
            <person name="Pangilinan J."/>
            <person name="Grigoriev I."/>
            <person name="Heitman J."/>
            <person name="Sanya K."/>
            <person name="Garre V."/>
        </authorList>
    </citation>
    <scope>NUCLEOTIDE SEQUENCE [LARGE SCALE GENOMIC DNA]</scope>
    <source>
        <strain evidence="12 13">MU402</strain>
    </source>
</reference>
<dbReference type="InterPro" id="IPR045143">
    <property type="entry name" value="Spc25"/>
</dbReference>
<dbReference type="GO" id="GO:0005634">
    <property type="term" value="C:nucleus"/>
    <property type="evidence" value="ECO:0007669"/>
    <property type="project" value="UniProtKB-SubCell"/>
</dbReference>
<keyword evidence="4 9" id="KW-0498">Mitosis</keyword>
<evidence type="ECO:0000256" key="9">
    <source>
        <dbReference type="RuleBase" id="RU367150"/>
    </source>
</evidence>
<evidence type="ECO:0000256" key="10">
    <source>
        <dbReference type="SAM" id="Coils"/>
    </source>
</evidence>
<dbReference type="Proteomes" id="UP000469890">
    <property type="component" value="Unassembled WGS sequence"/>
</dbReference>
<keyword evidence="5 9" id="KW-0995">Kinetochore</keyword>
<dbReference type="PANTHER" id="PTHR14281:SF0">
    <property type="entry name" value="KINETOCHORE PROTEIN SPC25"/>
    <property type="match status" value="1"/>
</dbReference>
<name>A0A8H4BFY4_MUCCL</name>
<comment type="caution">
    <text evidence="12">The sequence shown here is derived from an EMBL/GenBank/DDBJ whole genome shotgun (WGS) entry which is preliminary data.</text>
</comment>
<gene>
    <name evidence="12" type="ORF">FB192DRAFT_1381839</name>
</gene>
<dbReference type="GO" id="GO:0031262">
    <property type="term" value="C:Ndc80 complex"/>
    <property type="evidence" value="ECO:0007669"/>
    <property type="project" value="InterPro"/>
</dbReference>
<sequence>MLNLTSYTHGTIQYDDLLRDFNEHMEKMKLTTLSLHQAIEANRTLVVKKNEEFPEIRKKMEEKKIELQQAIAKMRRNVVQEQQDLDAIQQALAPRELERTEKIQERHRQFEFLVEKKNQLHNRIRQKRQEQSKVIKAETDNALLTELELDTFRRALQLEIVNTYEAIRFEFKCINKQVPEKIYHVALTITEANVYTVIACQPDSVLPKVLKELDVLNQDRELFDFIKKLRQIFRQSANA</sequence>